<dbReference type="Pfam" id="PF05651">
    <property type="entry name" value="Diacid_rec"/>
    <property type="match status" value="1"/>
</dbReference>
<evidence type="ECO:0000259" key="2">
    <source>
        <dbReference type="Pfam" id="PF05651"/>
    </source>
</evidence>
<sequence>MRLLKHVAQRIVTEVSKVIEEEVIVINAEGIIIAGSDSSRVGSFHEGGKEVIHSGKKRIITDHDLLLLKGVKVGLNLPIHFQTKVIGVIGITGSQPATVRYGELIQRMTELIIQEAYAAEKLDSKLRGLETYVYEWLHSETLSDEFLERGDILGIEMSEARYCVLIQLEQEGKELTETYLEQDMMQRIRVLLPNESKDISARWGNGRFVLLISAKIHSENELRHMLERLNQAVVQAHMVSIRSGVSRVHNASSLSMAYNEAKQALNVKTENRIIFYDSLTLEIALNEISSVTKQKLTNQVLGKLLDEPELLETLETYFDHQLSVKESATTLHVHINTLHYRLKRIQELSGCHLKETKELVTLYVALWYYNENIR</sequence>
<evidence type="ECO:0000313" key="5">
    <source>
        <dbReference type="EMBL" id="GAE27104.1"/>
    </source>
</evidence>
<dbReference type="InterPro" id="IPR025736">
    <property type="entry name" value="PucR_C-HTH_dom"/>
</dbReference>
<dbReference type="PANTHER" id="PTHR33744">
    <property type="entry name" value="CARBOHYDRATE DIACID REGULATOR"/>
    <property type="match status" value="1"/>
</dbReference>
<dbReference type="Gene3D" id="1.10.10.2840">
    <property type="entry name" value="PucR C-terminal helix-turn-helix domain"/>
    <property type="match status" value="1"/>
</dbReference>
<gene>
    <name evidence="5" type="ORF">JCM9140_3218</name>
</gene>
<feature type="domain" description="PucR C-terminal helix-turn-helix" evidence="3">
    <location>
        <begin position="310"/>
        <end position="366"/>
    </location>
</feature>
<dbReference type="Proteomes" id="UP000018890">
    <property type="component" value="Unassembled WGS sequence"/>
</dbReference>
<dbReference type="STRING" id="1236970.JCM9140_3218"/>
<dbReference type="EMBL" id="BAUT01000039">
    <property type="protein sequence ID" value="GAE27104.1"/>
    <property type="molecule type" value="Genomic_DNA"/>
</dbReference>
<dbReference type="RefSeq" id="WP_034747786.1">
    <property type="nucleotide sequence ID" value="NZ_BAUT01000039.1"/>
</dbReference>
<evidence type="ECO:0000259" key="4">
    <source>
        <dbReference type="Pfam" id="PF17853"/>
    </source>
</evidence>
<keyword evidence="6" id="KW-1185">Reference proteome</keyword>
<comment type="caution">
    <text evidence="5">The sequence shown here is derived from an EMBL/GenBank/DDBJ whole genome shotgun (WGS) entry which is preliminary data.</text>
</comment>
<reference evidence="5" key="1">
    <citation type="journal article" date="2014" name="Genome Announc.">
        <title>Draft Genome Sequences of Three Alkaliphilic Bacillus Strains, Bacillus wakoensis JCM 9140T, Bacillus akibai JCM 9157T, and Bacillus hemicellulosilyticus JCM 9152T.</title>
        <authorList>
            <person name="Yuki M."/>
            <person name="Oshima K."/>
            <person name="Suda W."/>
            <person name="Oshida Y."/>
            <person name="Kitamura K."/>
            <person name="Iida T."/>
            <person name="Hattori M."/>
            <person name="Ohkuma M."/>
        </authorList>
    </citation>
    <scope>NUCLEOTIDE SEQUENCE [LARGE SCALE GENOMIC DNA]</scope>
    <source>
        <strain evidence="5">JCM 9140</strain>
    </source>
</reference>
<dbReference type="InterPro" id="IPR051448">
    <property type="entry name" value="CdaR-like_regulators"/>
</dbReference>
<dbReference type="Pfam" id="PF13556">
    <property type="entry name" value="HTH_30"/>
    <property type="match status" value="1"/>
</dbReference>
<dbReference type="InterPro" id="IPR008599">
    <property type="entry name" value="Diacid_rec"/>
</dbReference>
<organism evidence="5 6">
    <name type="scientific">Halalkalibacter wakoensis JCM 9140</name>
    <dbReference type="NCBI Taxonomy" id="1236970"/>
    <lineage>
        <taxon>Bacteria</taxon>
        <taxon>Bacillati</taxon>
        <taxon>Bacillota</taxon>
        <taxon>Bacilli</taxon>
        <taxon>Bacillales</taxon>
        <taxon>Bacillaceae</taxon>
        <taxon>Halalkalibacter</taxon>
    </lineage>
</organism>
<dbReference type="AlphaFoldDB" id="W4Q6V5"/>
<feature type="domain" description="Putative sugar diacid recognition" evidence="2">
    <location>
        <begin position="5"/>
        <end position="136"/>
    </location>
</feature>
<dbReference type="InterPro" id="IPR041522">
    <property type="entry name" value="CdaR_GGDEF"/>
</dbReference>
<dbReference type="PANTHER" id="PTHR33744:SF16">
    <property type="entry name" value="CARBOHYDRATE DIACID REGULATOR"/>
    <property type="match status" value="1"/>
</dbReference>
<dbReference type="Pfam" id="PF17853">
    <property type="entry name" value="GGDEF_2"/>
    <property type="match status" value="1"/>
</dbReference>
<proteinExistence type="inferred from homology"/>
<accession>W4Q6V5</accession>
<name>W4Q6V5_9BACI</name>
<evidence type="ECO:0000313" key="6">
    <source>
        <dbReference type="Proteomes" id="UP000018890"/>
    </source>
</evidence>
<feature type="domain" description="CdaR GGDEF-like" evidence="4">
    <location>
        <begin position="143"/>
        <end position="267"/>
    </location>
</feature>
<dbReference type="InterPro" id="IPR042070">
    <property type="entry name" value="PucR_C-HTH_sf"/>
</dbReference>
<comment type="similarity">
    <text evidence="1">Belongs to the CdaR family.</text>
</comment>
<evidence type="ECO:0000259" key="3">
    <source>
        <dbReference type="Pfam" id="PF13556"/>
    </source>
</evidence>
<evidence type="ECO:0000256" key="1">
    <source>
        <dbReference type="ARBA" id="ARBA00006754"/>
    </source>
</evidence>
<dbReference type="OrthoDB" id="9792148at2"/>
<protein>
    <submittedName>
        <fullName evidence="5">Glycolate dehydrogenase regulator</fullName>
    </submittedName>
</protein>